<dbReference type="OrthoDB" id="9804734at2"/>
<dbReference type="PANTHER" id="PTHR11699">
    <property type="entry name" value="ALDEHYDE DEHYDROGENASE-RELATED"/>
    <property type="match status" value="1"/>
</dbReference>
<dbReference type="NCBIfam" id="TIGR02518">
    <property type="entry name" value="EutH_ACDH"/>
    <property type="match status" value="1"/>
</dbReference>
<keyword evidence="4" id="KW-1185">Reference proteome</keyword>
<dbReference type="STRING" id="1122184.SAMN02745176_01986"/>
<proteinExistence type="predicted"/>
<dbReference type="InterPro" id="IPR016161">
    <property type="entry name" value="Ald_DH/histidinol_DH"/>
</dbReference>
<sequence length="480" mass="51950">MKIVDSDLMSIQEVRMLVQRAKEAQKEFSTFSQAEIDEIVRCMAEIAYSNAEYLADLAVNETGFGKYEDKVIKNKFASKRLYESIKAMKTIGIINEDKEKKIIEIGTPVGVIAGLVPSTNPTSTTIYKILISVKSGNAIILSPHPSAKGCIMEATKIMKDVAEKLGAPEGIISCMSFPTAEGTAELMKLSSLILATGGSAMVKAAYSSGTPALGVGPGNVPAFIERSADIPLAVKRILDSKTFDNGTICASEQAIVTENCIKKEVQKELVRQGAYFVYGHDMEKLARLVVKPDGHLNPKIVGQSAEKIAAMAGITVPPGTRVIVCEQAGVGKDYPFSIEKLSPILAFYSEEDWQRACERCIELLKNGGLGHTLVIHSRDENVIREFALKKPVSRMLVNTSSSQGAIGATTNLFPSLTLGCGAIGGSATSDNVGPMNLINIRRLAYGVLEAEDLHDKKQEVKKEDIDIDKIVKLVLERLKQ</sequence>
<dbReference type="RefSeq" id="WP_073026048.1">
    <property type="nucleotide sequence ID" value="NZ_FQZS01000012.1"/>
</dbReference>
<feature type="domain" description="Aldehyde dehydrogenase" evidence="2">
    <location>
        <begin position="11"/>
        <end position="283"/>
    </location>
</feature>
<dbReference type="InterPro" id="IPR013357">
    <property type="entry name" value="Acetaldehyde_DH_acetylating"/>
</dbReference>
<dbReference type="GO" id="GO:0016620">
    <property type="term" value="F:oxidoreductase activity, acting on the aldehyde or oxo group of donors, NAD or NADP as acceptor"/>
    <property type="evidence" value="ECO:0007669"/>
    <property type="project" value="InterPro"/>
</dbReference>
<dbReference type="InterPro" id="IPR016163">
    <property type="entry name" value="Ald_DH_C"/>
</dbReference>
<accession>A0A1M6FIP4</accession>
<dbReference type="SUPFAM" id="SSF53720">
    <property type="entry name" value="ALDH-like"/>
    <property type="match status" value="1"/>
</dbReference>
<organism evidence="3 4">
    <name type="scientific">Lutispora thermophila DSM 19022</name>
    <dbReference type="NCBI Taxonomy" id="1122184"/>
    <lineage>
        <taxon>Bacteria</taxon>
        <taxon>Bacillati</taxon>
        <taxon>Bacillota</taxon>
        <taxon>Clostridia</taxon>
        <taxon>Lutisporales</taxon>
        <taxon>Lutisporaceae</taxon>
        <taxon>Lutispora</taxon>
    </lineage>
</organism>
<dbReference type="Gene3D" id="3.40.309.10">
    <property type="entry name" value="Aldehyde Dehydrogenase, Chain A, domain 2"/>
    <property type="match status" value="1"/>
</dbReference>
<evidence type="ECO:0000313" key="3">
    <source>
        <dbReference type="EMBL" id="SHI97591.1"/>
    </source>
</evidence>
<gene>
    <name evidence="3" type="ORF">SAMN02745176_01986</name>
</gene>
<evidence type="ECO:0000313" key="4">
    <source>
        <dbReference type="Proteomes" id="UP000184442"/>
    </source>
</evidence>
<dbReference type="Gene3D" id="3.40.605.10">
    <property type="entry name" value="Aldehyde Dehydrogenase, Chain A, domain 1"/>
    <property type="match status" value="1"/>
</dbReference>
<evidence type="ECO:0000256" key="1">
    <source>
        <dbReference type="ARBA" id="ARBA00023002"/>
    </source>
</evidence>
<dbReference type="EMBL" id="FQZS01000012">
    <property type="protein sequence ID" value="SHI97591.1"/>
    <property type="molecule type" value="Genomic_DNA"/>
</dbReference>
<dbReference type="CDD" id="cd07122">
    <property type="entry name" value="ALDH_F20_ACDH"/>
    <property type="match status" value="1"/>
</dbReference>
<reference evidence="3 4" key="1">
    <citation type="submission" date="2016-11" db="EMBL/GenBank/DDBJ databases">
        <authorList>
            <person name="Jaros S."/>
            <person name="Januszkiewicz K."/>
            <person name="Wedrychowicz H."/>
        </authorList>
    </citation>
    <scope>NUCLEOTIDE SEQUENCE [LARGE SCALE GENOMIC DNA]</scope>
    <source>
        <strain evidence="3 4">DSM 19022</strain>
    </source>
</reference>
<dbReference type="Pfam" id="PF00171">
    <property type="entry name" value="Aldedh"/>
    <property type="match status" value="1"/>
</dbReference>
<evidence type="ECO:0000259" key="2">
    <source>
        <dbReference type="Pfam" id="PF00171"/>
    </source>
</evidence>
<dbReference type="InterPro" id="IPR016162">
    <property type="entry name" value="Ald_DH_N"/>
</dbReference>
<dbReference type="Proteomes" id="UP000184442">
    <property type="component" value="Unassembled WGS sequence"/>
</dbReference>
<dbReference type="InterPro" id="IPR015590">
    <property type="entry name" value="Aldehyde_DH_dom"/>
</dbReference>
<dbReference type="AlphaFoldDB" id="A0A1M6FIP4"/>
<protein>
    <submittedName>
        <fullName evidence="3">Acetaldehyde dehydrogenase</fullName>
    </submittedName>
</protein>
<keyword evidence="1" id="KW-0560">Oxidoreductase</keyword>
<name>A0A1M6FIP4_9FIRM</name>